<dbReference type="FunFam" id="1.10.220.150:FF:000004">
    <property type="entry name" value="Putative ADP-ribosylation factor GTPase-activating protein 2"/>
    <property type="match status" value="1"/>
</dbReference>
<dbReference type="GO" id="GO:0000139">
    <property type="term" value="C:Golgi membrane"/>
    <property type="evidence" value="ECO:0007669"/>
    <property type="project" value="UniProtKB-SubCell"/>
</dbReference>
<evidence type="ECO:0000256" key="4">
    <source>
        <dbReference type="ARBA" id="ARBA00022468"/>
    </source>
</evidence>
<evidence type="ECO:0000256" key="1">
    <source>
        <dbReference type="ARBA" id="ARBA00004255"/>
    </source>
</evidence>
<keyword evidence="9" id="KW-0862">Zinc</keyword>
<feature type="domain" description="Arf-GAP" evidence="18">
    <location>
        <begin position="10"/>
        <end position="126"/>
    </location>
</feature>
<dbReference type="PANTHER" id="PTHR45686:SF1">
    <property type="entry name" value="ADP-RIBOSYLATION FACTOR GTPASE-ACTIVATING PROTEIN 3"/>
    <property type="match status" value="1"/>
</dbReference>
<evidence type="ECO:0000256" key="12">
    <source>
        <dbReference type="ARBA" id="ARBA00023034"/>
    </source>
</evidence>
<accession>A0A8C7ZKB1</accession>
<keyword evidence="8 16" id="KW-0863">Zinc-finger</keyword>
<dbReference type="GO" id="GO:0005096">
    <property type="term" value="F:GTPase activator activity"/>
    <property type="evidence" value="ECO:0007669"/>
    <property type="project" value="UniProtKB-KW"/>
</dbReference>
<keyword evidence="6" id="KW-0597">Phosphoprotein</keyword>
<evidence type="ECO:0000259" key="18">
    <source>
        <dbReference type="PROSITE" id="PS50115"/>
    </source>
</evidence>
<feature type="region of interest" description="Disordered" evidence="17">
    <location>
        <begin position="312"/>
        <end position="381"/>
    </location>
</feature>
<evidence type="ECO:0000256" key="14">
    <source>
        <dbReference type="ARBA" id="ARBA00037105"/>
    </source>
</evidence>
<evidence type="ECO:0000313" key="20">
    <source>
        <dbReference type="Proteomes" id="UP000694383"/>
    </source>
</evidence>
<dbReference type="GO" id="GO:0048205">
    <property type="term" value="P:COPI coating of Golgi vesicle"/>
    <property type="evidence" value="ECO:0007669"/>
    <property type="project" value="TreeGrafter"/>
</dbReference>
<sequence>MAEPSKQDISAIFKRLRSIPTNKVCFDCAAKNPSWASITYGVFLCIDCSGTHRSLGVHLSFIRSTELDFNWSWFQLRCMQVGGNASAIAFFNQHGCTSSAANTKYNCRAAQLYREKIKALATQATRSHGTELWLDSQAPVSPTSPDDKQVDFFSLHSQTSSENLNFDKMTLSSSTTKTPSAVEKDKDPNETSSLFKKKPAGTKKTLAAKKGGLGAQKVSSQSFSEREKKAQDADKRREKDESYTATRKEITSEESIAPSLRLTYKEFEQQKKLEDHKLKGLEGKKKEQVDRLGMGMGMRSGVSHSVTSEMHTIQQESPLGAKTTKARRFTDDDEDEGSFSSRSLSRFEDQSDIFSSRWTDGSDGGGWMKESKTPEPDFFMSSTITSFDDRAVARKKSESVPVSDSEEARRKFGNDVKAISSDMYFGKQDDSEYEAKTRLERFSGSASISSADLFDDPKKQTGSSYRLTNMLPNAPDMSQLRMGVRSVAGKLSVMASGVVNSIQVGHVFYKSRSKTTLSPRLSLSFEANLYSFFSGSLQFLKRKTLLKMFGNSPERNHFSSQVIRFTKLFTLSLCFGY</sequence>
<evidence type="ECO:0000256" key="2">
    <source>
        <dbReference type="ARBA" id="ARBA00004496"/>
    </source>
</evidence>
<evidence type="ECO:0000256" key="5">
    <source>
        <dbReference type="ARBA" id="ARBA00022490"/>
    </source>
</evidence>
<dbReference type="Proteomes" id="UP000694383">
    <property type="component" value="Unplaced"/>
</dbReference>
<evidence type="ECO:0000256" key="3">
    <source>
        <dbReference type="ARBA" id="ARBA00022448"/>
    </source>
</evidence>
<evidence type="ECO:0000256" key="8">
    <source>
        <dbReference type="ARBA" id="ARBA00022771"/>
    </source>
</evidence>
<dbReference type="PANTHER" id="PTHR45686">
    <property type="entry name" value="ADP-RIBOSYLATION FACTOR GTPASE ACTIVATING PROTEIN 3, ISOFORM H-RELATED"/>
    <property type="match status" value="1"/>
</dbReference>
<feature type="compositionally biased region" description="Polar residues" evidence="17">
    <location>
        <begin position="166"/>
        <end position="179"/>
    </location>
</feature>
<dbReference type="AlphaFoldDB" id="A0A8C7ZKB1"/>
<keyword evidence="13" id="KW-0472">Membrane</keyword>
<comment type="subcellular location">
    <subcellularLocation>
        <location evidence="2">Cytoplasm</location>
    </subcellularLocation>
    <subcellularLocation>
        <location evidence="1">Golgi apparatus membrane</location>
        <topology evidence="1">Peripheral membrane protein</topology>
        <orientation evidence="1">Cytoplasmic side</orientation>
    </subcellularLocation>
</comment>
<feature type="region of interest" description="Disordered" evidence="17">
    <location>
        <begin position="166"/>
        <end position="250"/>
    </location>
</feature>
<dbReference type="PRINTS" id="PR00405">
    <property type="entry name" value="REVINTRACTNG"/>
</dbReference>
<name>A0A8C7ZKB1_9TELE</name>
<comment type="function">
    <text evidence="14">GTPase-activating protein (GAP) for ADP ribosylation factor 1 (ARF1). Hydrolysis of ARF1-bound GTP may lead to dissociation of coatomer from Golgi-derived membranes to allow fusion with target membranes.</text>
</comment>
<keyword evidence="12" id="KW-0333">Golgi apparatus</keyword>
<keyword evidence="5" id="KW-0963">Cytoplasm</keyword>
<protein>
    <recommendedName>
        <fullName evidence="15">ADP-ribosylation factor GTPase-activating protein 3</fullName>
    </recommendedName>
</protein>
<evidence type="ECO:0000256" key="17">
    <source>
        <dbReference type="SAM" id="MobiDB-lite"/>
    </source>
</evidence>
<proteinExistence type="predicted"/>
<dbReference type="Ensembl" id="ENSOSIT00000045399.1">
    <property type="protein sequence ID" value="ENSOSIP00000043128.1"/>
    <property type="gene ID" value="ENSOSIG00000020737.1"/>
</dbReference>
<dbReference type="InterPro" id="IPR001164">
    <property type="entry name" value="ArfGAP_dom"/>
</dbReference>
<dbReference type="PROSITE" id="PS50115">
    <property type="entry name" value="ARFGAP"/>
    <property type="match status" value="1"/>
</dbReference>
<evidence type="ECO:0000313" key="19">
    <source>
        <dbReference type="Ensembl" id="ENSOSIP00000043128.1"/>
    </source>
</evidence>
<keyword evidence="4" id="KW-0343">GTPase activation</keyword>
<dbReference type="SMART" id="SM00105">
    <property type="entry name" value="ArfGap"/>
    <property type="match status" value="1"/>
</dbReference>
<evidence type="ECO:0000256" key="9">
    <source>
        <dbReference type="ARBA" id="ARBA00022833"/>
    </source>
</evidence>
<dbReference type="Pfam" id="PF01412">
    <property type="entry name" value="ArfGap"/>
    <property type="match status" value="1"/>
</dbReference>
<dbReference type="GO" id="GO:0015031">
    <property type="term" value="P:protein transport"/>
    <property type="evidence" value="ECO:0007669"/>
    <property type="project" value="UniProtKB-KW"/>
</dbReference>
<organism evidence="19 20">
    <name type="scientific">Oryzias sinensis</name>
    <name type="common">Chinese medaka</name>
    <dbReference type="NCBI Taxonomy" id="183150"/>
    <lineage>
        <taxon>Eukaryota</taxon>
        <taxon>Metazoa</taxon>
        <taxon>Chordata</taxon>
        <taxon>Craniata</taxon>
        <taxon>Vertebrata</taxon>
        <taxon>Euteleostomi</taxon>
        <taxon>Actinopterygii</taxon>
        <taxon>Neopterygii</taxon>
        <taxon>Teleostei</taxon>
        <taxon>Neoteleostei</taxon>
        <taxon>Acanthomorphata</taxon>
        <taxon>Ovalentaria</taxon>
        <taxon>Atherinomorphae</taxon>
        <taxon>Beloniformes</taxon>
        <taxon>Adrianichthyidae</taxon>
        <taxon>Oryziinae</taxon>
        <taxon>Oryzias</taxon>
    </lineage>
</organism>
<dbReference type="InterPro" id="IPR038508">
    <property type="entry name" value="ArfGAP_dom_sf"/>
</dbReference>
<dbReference type="GeneTree" id="ENSGT00940000158466"/>
<keyword evidence="11" id="KW-0653">Protein transport</keyword>
<feature type="compositionally biased region" description="Basic and acidic residues" evidence="17">
    <location>
        <begin position="224"/>
        <end position="250"/>
    </location>
</feature>
<evidence type="ECO:0000256" key="13">
    <source>
        <dbReference type="ARBA" id="ARBA00023136"/>
    </source>
</evidence>
<keyword evidence="3" id="KW-0813">Transport</keyword>
<keyword evidence="7" id="KW-0479">Metal-binding</keyword>
<evidence type="ECO:0000256" key="11">
    <source>
        <dbReference type="ARBA" id="ARBA00022927"/>
    </source>
</evidence>
<evidence type="ECO:0000256" key="7">
    <source>
        <dbReference type="ARBA" id="ARBA00022723"/>
    </source>
</evidence>
<dbReference type="InterPro" id="IPR037278">
    <property type="entry name" value="ARFGAP/RecO"/>
</dbReference>
<evidence type="ECO:0000256" key="6">
    <source>
        <dbReference type="ARBA" id="ARBA00022553"/>
    </source>
</evidence>
<dbReference type="SUPFAM" id="SSF57863">
    <property type="entry name" value="ArfGap/RecO-like zinc finger"/>
    <property type="match status" value="1"/>
</dbReference>
<evidence type="ECO:0000256" key="10">
    <source>
        <dbReference type="ARBA" id="ARBA00022892"/>
    </source>
</evidence>
<evidence type="ECO:0000256" key="15">
    <source>
        <dbReference type="ARBA" id="ARBA00039243"/>
    </source>
</evidence>
<keyword evidence="10" id="KW-0931">ER-Golgi transport</keyword>
<reference evidence="19" key="2">
    <citation type="submission" date="2025-09" db="UniProtKB">
        <authorList>
            <consortium name="Ensembl"/>
        </authorList>
    </citation>
    <scope>IDENTIFICATION</scope>
</reference>
<dbReference type="GO" id="GO:0008270">
    <property type="term" value="F:zinc ion binding"/>
    <property type="evidence" value="ECO:0007669"/>
    <property type="project" value="UniProtKB-KW"/>
</dbReference>
<dbReference type="Gene3D" id="1.10.220.150">
    <property type="entry name" value="Arf GTPase activating protein"/>
    <property type="match status" value="1"/>
</dbReference>
<keyword evidence="20" id="KW-1185">Reference proteome</keyword>
<evidence type="ECO:0000256" key="16">
    <source>
        <dbReference type="PROSITE-ProRule" id="PRU00288"/>
    </source>
</evidence>
<dbReference type="CDD" id="cd09028">
    <property type="entry name" value="ArfGap_ArfGap3"/>
    <property type="match status" value="1"/>
</dbReference>
<reference evidence="19" key="1">
    <citation type="submission" date="2025-08" db="UniProtKB">
        <authorList>
            <consortium name="Ensembl"/>
        </authorList>
    </citation>
    <scope>IDENTIFICATION</scope>
</reference>